<dbReference type="InterPro" id="IPR037393">
    <property type="entry name" value="Bud22/SRFB1"/>
</dbReference>
<feature type="compositionally biased region" description="Basic and acidic residues" evidence="3">
    <location>
        <begin position="167"/>
        <end position="184"/>
    </location>
</feature>
<evidence type="ECO:0000256" key="2">
    <source>
        <dbReference type="SAM" id="Coils"/>
    </source>
</evidence>
<feature type="domain" description="Bud22" evidence="4">
    <location>
        <begin position="30"/>
        <end position="515"/>
    </location>
</feature>
<feature type="compositionally biased region" description="Acidic residues" evidence="3">
    <location>
        <begin position="217"/>
        <end position="237"/>
    </location>
</feature>
<feature type="coiled-coil region" evidence="2">
    <location>
        <begin position="49"/>
        <end position="81"/>
    </location>
</feature>
<protein>
    <recommendedName>
        <fullName evidence="4">Bud22 domain-containing protein</fullName>
    </recommendedName>
</protein>
<feature type="compositionally biased region" description="Basic and acidic residues" evidence="3">
    <location>
        <begin position="1"/>
        <end position="15"/>
    </location>
</feature>
<dbReference type="InterPro" id="IPR015158">
    <property type="entry name" value="Bud22_dom"/>
</dbReference>
<evidence type="ECO:0000313" key="5">
    <source>
        <dbReference type="EMBL" id="KAB8346264.1"/>
    </source>
</evidence>
<feature type="compositionally biased region" description="Low complexity" evidence="3">
    <location>
        <begin position="259"/>
        <end position="270"/>
    </location>
</feature>
<gene>
    <name evidence="5" type="ORF">FH972_023308</name>
</gene>
<dbReference type="OrthoDB" id="3364872at2759"/>
<feature type="compositionally biased region" description="Gly residues" evidence="3">
    <location>
        <begin position="434"/>
        <end position="444"/>
    </location>
</feature>
<feature type="compositionally biased region" description="Polar residues" evidence="3">
    <location>
        <begin position="271"/>
        <end position="283"/>
    </location>
</feature>
<feature type="compositionally biased region" description="Basic residues" evidence="3">
    <location>
        <begin position="376"/>
        <end position="386"/>
    </location>
</feature>
<dbReference type="PANTHER" id="PTHR23325:SF1">
    <property type="entry name" value="SERUM RESPONSE FACTOR-BINDING PROTEIN 1"/>
    <property type="match status" value="1"/>
</dbReference>
<evidence type="ECO:0000259" key="4">
    <source>
        <dbReference type="Pfam" id="PF09073"/>
    </source>
</evidence>
<comment type="caution">
    <text evidence="5">The sequence shown here is derived from an EMBL/GenBank/DDBJ whole genome shotgun (WGS) entry which is preliminary data.</text>
</comment>
<feature type="compositionally biased region" description="Basic and acidic residues" evidence="3">
    <location>
        <begin position="398"/>
        <end position="429"/>
    </location>
</feature>
<reference evidence="5 6" key="1">
    <citation type="submission" date="2019-06" db="EMBL/GenBank/DDBJ databases">
        <title>A chromosomal-level reference genome of Carpinus fangiana (Coryloideae, Betulaceae).</title>
        <authorList>
            <person name="Yang X."/>
            <person name="Wang Z."/>
            <person name="Zhang L."/>
            <person name="Hao G."/>
            <person name="Liu J."/>
            <person name="Yang Y."/>
        </authorList>
    </citation>
    <scope>NUCLEOTIDE SEQUENCE [LARGE SCALE GENOMIC DNA]</scope>
    <source>
        <strain evidence="5">Cfa_2016G</strain>
        <tissue evidence="5">Leaf</tissue>
    </source>
</reference>
<name>A0A5N6KV54_9ROSI</name>
<dbReference type="Proteomes" id="UP000327013">
    <property type="component" value="Unassembled WGS sequence"/>
</dbReference>
<keyword evidence="6" id="KW-1185">Reference proteome</keyword>
<dbReference type="PANTHER" id="PTHR23325">
    <property type="entry name" value="SERUM RESPONSE FACTOR-BINDING"/>
    <property type="match status" value="1"/>
</dbReference>
<dbReference type="GO" id="GO:0005634">
    <property type="term" value="C:nucleus"/>
    <property type="evidence" value="ECO:0007669"/>
    <property type="project" value="TreeGrafter"/>
</dbReference>
<proteinExistence type="predicted"/>
<feature type="region of interest" description="Disordered" evidence="3">
    <location>
        <begin position="1"/>
        <end position="30"/>
    </location>
</feature>
<evidence type="ECO:0000256" key="1">
    <source>
        <dbReference type="ARBA" id="ARBA00023054"/>
    </source>
</evidence>
<organism evidence="5 6">
    <name type="scientific">Carpinus fangiana</name>
    <dbReference type="NCBI Taxonomy" id="176857"/>
    <lineage>
        <taxon>Eukaryota</taxon>
        <taxon>Viridiplantae</taxon>
        <taxon>Streptophyta</taxon>
        <taxon>Embryophyta</taxon>
        <taxon>Tracheophyta</taxon>
        <taxon>Spermatophyta</taxon>
        <taxon>Magnoliopsida</taxon>
        <taxon>eudicotyledons</taxon>
        <taxon>Gunneridae</taxon>
        <taxon>Pentapetalae</taxon>
        <taxon>rosids</taxon>
        <taxon>fabids</taxon>
        <taxon>Fagales</taxon>
        <taxon>Betulaceae</taxon>
        <taxon>Carpinus</taxon>
    </lineage>
</organism>
<feature type="compositionally biased region" description="Polar residues" evidence="3">
    <location>
        <begin position="354"/>
        <end position="365"/>
    </location>
</feature>
<accession>A0A5N6KV54</accession>
<dbReference type="EMBL" id="VIBQ01000013">
    <property type="protein sequence ID" value="KAB8346264.1"/>
    <property type="molecule type" value="Genomic_DNA"/>
</dbReference>
<feature type="compositionally biased region" description="Low complexity" evidence="3">
    <location>
        <begin position="328"/>
        <end position="341"/>
    </location>
</feature>
<dbReference type="Pfam" id="PF09073">
    <property type="entry name" value="BUD22"/>
    <property type="match status" value="1"/>
</dbReference>
<dbReference type="AlphaFoldDB" id="A0A5N6KV54"/>
<dbReference type="GO" id="GO:0030686">
    <property type="term" value="C:90S preribosome"/>
    <property type="evidence" value="ECO:0007669"/>
    <property type="project" value="TreeGrafter"/>
</dbReference>
<feature type="region of interest" description="Disordered" evidence="3">
    <location>
        <begin position="212"/>
        <end position="490"/>
    </location>
</feature>
<keyword evidence="1 2" id="KW-0175">Coiled coil</keyword>
<evidence type="ECO:0000313" key="6">
    <source>
        <dbReference type="Proteomes" id="UP000327013"/>
    </source>
</evidence>
<dbReference type="GO" id="GO:0030490">
    <property type="term" value="P:maturation of SSU-rRNA"/>
    <property type="evidence" value="ECO:0007669"/>
    <property type="project" value="TreeGrafter"/>
</dbReference>
<feature type="region of interest" description="Disordered" evidence="3">
    <location>
        <begin position="156"/>
        <end position="184"/>
    </location>
</feature>
<evidence type="ECO:0000256" key="3">
    <source>
        <dbReference type="SAM" id="MobiDB-lite"/>
    </source>
</evidence>
<sequence>MPGKRKREDDDEGRRPKPGGSSRQVVEAKIHHGKQLLSRALKVAKGFERQKLSRRQKTAQKEKKEADVQRINAEIEALRLLDLHAASEIHVHKAILKEKALRDSPLLPTYVPERAKVNLNNATANVTARLWASAPVIKAMVELMAPIRIAMGQAASGANKKTQNTESQREVVNESGKQDSESEIMHIDRDIGQGGDTSDEDEDEFQGFDTEVVGSTDEGDDNDNISDADSGIGEDSDFTAFDDRVGGSSDDESIDLEAAKANAANRRTAAQDYSLSPSPTPEQHPTGDKASLSVSEDSQEDYDQIEVHNVDEGSPMPSISDSETDQRPTSTSTAKSPPSKTGLSSKSDPLFLPSLTTGYISGSDSEASDIDDAPARKNRRGQRARQKIWEAKYGAKAKHVEADGSKNGGRDQGWDMKRGAREAGQDRFGRGRGGRGGARGGGGSRKFTTGANMETVVPRKGAAGGLQGQNRAQRRAGLKKSEAVGKLHPSWEAARKAKEAKAASIGFAGTKVTFD</sequence>